<dbReference type="SUPFAM" id="SSF102114">
    <property type="entry name" value="Radical SAM enzymes"/>
    <property type="match status" value="1"/>
</dbReference>
<dbReference type="Proteomes" id="UP000177876">
    <property type="component" value="Unassembled WGS sequence"/>
</dbReference>
<feature type="domain" description="Radical SAM core" evidence="5">
    <location>
        <begin position="98"/>
        <end position="308"/>
    </location>
</feature>
<accession>A0A1F2WTJ1</accession>
<dbReference type="STRING" id="1797197.A2Y75_02300"/>
<evidence type="ECO:0000256" key="1">
    <source>
        <dbReference type="ARBA" id="ARBA00022691"/>
    </source>
</evidence>
<reference evidence="6 7" key="1">
    <citation type="journal article" date="2016" name="Nat. Commun.">
        <title>Thousands of microbial genomes shed light on interconnected biogeochemical processes in an aquifer system.</title>
        <authorList>
            <person name="Anantharaman K."/>
            <person name="Brown C.T."/>
            <person name="Hug L.A."/>
            <person name="Sharon I."/>
            <person name="Castelle C.J."/>
            <person name="Probst A.J."/>
            <person name="Thomas B.C."/>
            <person name="Singh A."/>
            <person name="Wilkins M.J."/>
            <person name="Karaoz U."/>
            <person name="Brodie E.L."/>
            <person name="Williams K.H."/>
            <person name="Hubbard S.S."/>
            <person name="Banfield J.F."/>
        </authorList>
    </citation>
    <scope>NUCLEOTIDE SEQUENCE [LARGE SCALE GENOMIC DNA]</scope>
</reference>
<dbReference type="GO" id="GO:0046872">
    <property type="term" value="F:metal ion binding"/>
    <property type="evidence" value="ECO:0007669"/>
    <property type="project" value="UniProtKB-KW"/>
</dbReference>
<dbReference type="CDD" id="cd01335">
    <property type="entry name" value="Radical_SAM"/>
    <property type="match status" value="1"/>
</dbReference>
<dbReference type="GO" id="GO:0051536">
    <property type="term" value="F:iron-sulfur cluster binding"/>
    <property type="evidence" value="ECO:0007669"/>
    <property type="project" value="UniProtKB-KW"/>
</dbReference>
<keyword evidence="2" id="KW-0479">Metal-binding</keyword>
<dbReference type="SFLD" id="SFLDS00029">
    <property type="entry name" value="Radical_SAM"/>
    <property type="match status" value="1"/>
</dbReference>
<evidence type="ECO:0000313" key="6">
    <source>
        <dbReference type="EMBL" id="OFW60137.1"/>
    </source>
</evidence>
<proteinExistence type="predicted"/>
<dbReference type="GO" id="GO:0003824">
    <property type="term" value="F:catalytic activity"/>
    <property type="evidence" value="ECO:0007669"/>
    <property type="project" value="InterPro"/>
</dbReference>
<dbReference type="PROSITE" id="PS51918">
    <property type="entry name" value="RADICAL_SAM"/>
    <property type="match status" value="1"/>
</dbReference>
<keyword evidence="3" id="KW-0408">Iron</keyword>
<dbReference type="SFLD" id="SFLDG01067">
    <property type="entry name" value="SPASM/twitch_domain_containing"/>
    <property type="match status" value="1"/>
</dbReference>
<dbReference type="InterPro" id="IPR007197">
    <property type="entry name" value="rSAM"/>
</dbReference>
<organism evidence="6 7">
    <name type="scientific">Candidatus Solincola sediminis</name>
    <dbReference type="NCBI Taxonomy" id="1797199"/>
    <lineage>
        <taxon>Bacteria</taxon>
        <taxon>Bacillati</taxon>
        <taxon>Actinomycetota</taxon>
        <taxon>Candidatus Geothermincolia</taxon>
        <taxon>Candidatus Geothermincolales</taxon>
        <taxon>Candidatus Geothermincolaceae</taxon>
        <taxon>Candidatus Solincola</taxon>
    </lineage>
</organism>
<dbReference type="AlphaFoldDB" id="A0A1F2WTJ1"/>
<keyword evidence="1" id="KW-0949">S-adenosyl-L-methionine</keyword>
<evidence type="ECO:0000256" key="3">
    <source>
        <dbReference type="ARBA" id="ARBA00023004"/>
    </source>
</evidence>
<dbReference type="InterPro" id="IPR013785">
    <property type="entry name" value="Aldolase_TIM"/>
</dbReference>
<sequence>MESMPAKSGIRDYAIKKTINGLIFVLPSVSDEKLLSFAEKFVGTIKWPDGQEWVRSLILQLKNRLPELNKNVRHGAINFLTDALFYKSRVRDAFKEKNGFGPPLLMVISPTMRCNLRCVGCYAGMYSKNDDLPVEVLDRIINEGKAMGTYFNVISGGEPFYYKPLLDIFRRHSDVTFQVYTNGTLIDKDLARGIAELGNVIPCISVEGYEKETDARRGEGVYAKVMQAMDNLREAGVLYGFSATVTRFNNDMLSSEDFVDYYMNEKGCFLGWYFQYMPIGTRPSLDLMTTPEQRIQRLERVSKIRREKKSLIADFWCDGPLVGGCLAAGRNYLHINQSGDVEPCVFAHFAVDNIKDKSLEEALKSDFFRSIRERAPYHPNLLRPCMIIDHPYVLRECVAGSGACPTHPEAQGIVTDLADDLDRYGEEYGRLADEIWMEDYQEEAVEAGQGA</sequence>
<dbReference type="InterPro" id="IPR023885">
    <property type="entry name" value="4Fe4S-binding_SPASM_dom"/>
</dbReference>
<keyword evidence="4" id="KW-0411">Iron-sulfur</keyword>
<dbReference type="Pfam" id="PF13186">
    <property type="entry name" value="SPASM"/>
    <property type="match status" value="1"/>
</dbReference>
<dbReference type="PANTHER" id="PTHR43524">
    <property type="entry name" value="RADICAL SAM SUPERFAMILY PROTEIN"/>
    <property type="match status" value="1"/>
</dbReference>
<dbReference type="PANTHER" id="PTHR43524:SF1">
    <property type="entry name" value="RADICAL SAM SUPERFAMILY PROTEIN"/>
    <property type="match status" value="1"/>
</dbReference>
<comment type="caution">
    <text evidence="6">The sequence shown here is derived from an EMBL/GenBank/DDBJ whole genome shotgun (WGS) entry which is preliminary data.</text>
</comment>
<evidence type="ECO:0000256" key="2">
    <source>
        <dbReference type="ARBA" id="ARBA00022723"/>
    </source>
</evidence>
<evidence type="ECO:0000313" key="7">
    <source>
        <dbReference type="Proteomes" id="UP000177876"/>
    </source>
</evidence>
<evidence type="ECO:0000259" key="5">
    <source>
        <dbReference type="PROSITE" id="PS51918"/>
    </source>
</evidence>
<dbReference type="CDD" id="cd21128">
    <property type="entry name" value="SPASM_rSAM"/>
    <property type="match status" value="1"/>
</dbReference>
<dbReference type="EMBL" id="MELK01000006">
    <property type="protein sequence ID" value="OFW60137.1"/>
    <property type="molecule type" value="Genomic_DNA"/>
</dbReference>
<dbReference type="Gene3D" id="3.20.20.70">
    <property type="entry name" value="Aldolase class I"/>
    <property type="match status" value="1"/>
</dbReference>
<evidence type="ECO:0000256" key="4">
    <source>
        <dbReference type="ARBA" id="ARBA00023014"/>
    </source>
</evidence>
<gene>
    <name evidence="6" type="ORF">A2Y75_02300</name>
</gene>
<dbReference type="InterPro" id="IPR058240">
    <property type="entry name" value="rSAM_sf"/>
</dbReference>
<dbReference type="Pfam" id="PF04055">
    <property type="entry name" value="Radical_SAM"/>
    <property type="match status" value="1"/>
</dbReference>
<protein>
    <recommendedName>
        <fullName evidence="5">Radical SAM core domain-containing protein</fullName>
    </recommendedName>
</protein>
<name>A0A1F2WTJ1_9ACTN</name>